<proteinExistence type="predicted"/>
<accession>A0A4R9IQV3</accession>
<reference evidence="5 6" key="2">
    <citation type="journal article" date="2019" name="PLoS Negl. Trop. Dis.">
        <title>Revisiting the worldwide diversity of Leptospira species in the environment.</title>
        <authorList>
            <person name="Vincent A.T."/>
            <person name="Schiettekatte O."/>
            <person name="Bourhy P."/>
            <person name="Veyrier F.J."/>
            <person name="Picardeau M."/>
        </authorList>
    </citation>
    <scope>NUCLEOTIDE SEQUENCE [LARGE SCALE GENOMIC DNA]</scope>
    <source>
        <strain evidence="3 5">201800280</strain>
        <strain evidence="6">201800281</strain>
    </source>
</reference>
<sequence>MKSNDKFIISFARIIEIALGICLASIILTIIGYLCWAFFHPKVEALTRPIIRNDVTIKITTKEKQLLDALTEKGAISTSQDIVSQIIAFYDTQNAFLLGIMALSGVFGFLFIRQRTRNETEALLKTEFETFTKTIDFQSLITALVNNSANVIELGKTADDLYEKIEKLNKLEEKSEDKIGSILSNTTQSETSEQGQGDK</sequence>
<feature type="compositionally biased region" description="Polar residues" evidence="1">
    <location>
        <begin position="182"/>
        <end position="199"/>
    </location>
</feature>
<evidence type="ECO:0000313" key="3">
    <source>
        <dbReference type="EMBL" id="TGK79251.1"/>
    </source>
</evidence>
<organism evidence="3 5">
    <name type="scientific">Leptospira bourretii</name>
    <dbReference type="NCBI Taxonomy" id="2484962"/>
    <lineage>
        <taxon>Bacteria</taxon>
        <taxon>Pseudomonadati</taxon>
        <taxon>Spirochaetota</taxon>
        <taxon>Spirochaetia</taxon>
        <taxon>Leptospirales</taxon>
        <taxon>Leptospiraceae</taxon>
        <taxon>Leptospira</taxon>
    </lineage>
</organism>
<keyword evidence="2" id="KW-1133">Transmembrane helix</keyword>
<name>A0A4R9IQV3_9LEPT</name>
<protein>
    <submittedName>
        <fullName evidence="3">Uncharacterized protein</fullName>
    </submittedName>
</protein>
<keyword evidence="2" id="KW-0812">Transmembrane</keyword>
<evidence type="ECO:0000313" key="5">
    <source>
        <dbReference type="Proteomes" id="UP000297394"/>
    </source>
</evidence>
<evidence type="ECO:0000256" key="2">
    <source>
        <dbReference type="SAM" id="Phobius"/>
    </source>
</evidence>
<reference evidence="4" key="1">
    <citation type="submission" date="2018-10" db="EMBL/GenBank/DDBJ databases">
        <authorList>
            <person name="Vincent A.T."/>
            <person name="Schiettekatte O."/>
            <person name="Bourhy P."/>
            <person name="Veyrier F.J."/>
            <person name="Picardeau M."/>
        </authorList>
    </citation>
    <scope>NUCLEOTIDE SEQUENCE</scope>
    <source>
        <strain evidence="4">201800281</strain>
    </source>
</reference>
<dbReference type="EMBL" id="RQFM01000031">
    <property type="protein sequence ID" value="TGK79251.1"/>
    <property type="molecule type" value="Genomic_DNA"/>
</dbReference>
<feature type="transmembrane region" description="Helical" evidence="2">
    <location>
        <begin position="95"/>
        <end position="112"/>
    </location>
</feature>
<dbReference type="RefSeq" id="WP_135674858.1">
    <property type="nucleotide sequence ID" value="NZ_RQFL01000008.1"/>
</dbReference>
<keyword evidence="2" id="KW-0472">Membrane</keyword>
<evidence type="ECO:0000313" key="4">
    <source>
        <dbReference type="EMBL" id="TGK94364.1"/>
    </source>
</evidence>
<keyword evidence="6" id="KW-1185">Reference proteome</keyword>
<gene>
    <name evidence="3" type="ORF">EHQ23_19545</name>
    <name evidence="4" type="ORF">EHQ26_03250</name>
</gene>
<comment type="caution">
    <text evidence="3">The sequence shown here is derived from an EMBL/GenBank/DDBJ whole genome shotgun (WGS) entry which is preliminary data.</text>
</comment>
<evidence type="ECO:0000313" key="6">
    <source>
        <dbReference type="Proteomes" id="UP000297918"/>
    </source>
</evidence>
<feature type="transmembrane region" description="Helical" evidence="2">
    <location>
        <begin position="12"/>
        <end position="39"/>
    </location>
</feature>
<dbReference type="EMBL" id="RQFL01000008">
    <property type="protein sequence ID" value="TGK94364.1"/>
    <property type="molecule type" value="Genomic_DNA"/>
</dbReference>
<dbReference type="AlphaFoldDB" id="A0A4R9IQV3"/>
<feature type="region of interest" description="Disordered" evidence="1">
    <location>
        <begin position="179"/>
        <end position="199"/>
    </location>
</feature>
<evidence type="ECO:0000256" key="1">
    <source>
        <dbReference type="SAM" id="MobiDB-lite"/>
    </source>
</evidence>
<dbReference type="Proteomes" id="UP000297394">
    <property type="component" value="Unassembled WGS sequence"/>
</dbReference>
<dbReference type="Proteomes" id="UP000297918">
    <property type="component" value="Unassembled WGS sequence"/>
</dbReference>